<reference evidence="3 4" key="1">
    <citation type="submission" date="2018-06" db="EMBL/GenBank/DDBJ databases">
        <title>Complete Genomes of Monosporascus.</title>
        <authorList>
            <person name="Robinson A.J."/>
            <person name="Natvig D.O."/>
        </authorList>
    </citation>
    <scope>NUCLEOTIDE SEQUENCE [LARGE SCALE GENOMIC DNA]</scope>
    <source>
        <strain evidence="3 4">CBS 609.92</strain>
    </source>
</reference>
<dbReference type="SUPFAM" id="SSF51735">
    <property type="entry name" value="NAD(P)-binding Rossmann-fold domains"/>
    <property type="match status" value="1"/>
</dbReference>
<keyword evidence="4" id="KW-1185">Reference proteome</keyword>
<sequence>MAKKIMILAGAPEHHTLDWEHGRLLDTFLSAFATFAARPESAPTAPIGTDPGSSSDNAVWRSIPLHKARLETGLSQVHELEYARYGDPGFFETASFSTTASTEMPATDPASQSILTRFYDHSWAIHDDIPSSQLPSGSFNTVVSSFNTTDDISRDDSVEASSFAPGHHIHAPDTAHLSDLDDVPSAAYLQSISPQTMTVNLIVGVISIAEPRTVKTRWGSTKSLVELLVGDETKSGFTITFWLTSDSEPNAQDSGSAESTLRCLRRQDIVLLRNVALGAFMNKVHGHSLRKGLTKVDLLHRRRLDRDDISGLYSARQLSSRRPGHPQLMKTKRVWEWAVNFVGGGGTSLGKRKLRSSTVRDWEIPPADTHTRPQSAGSTASSLSHPLKCGTLTGSNTGIGYECAAQLLNLGLSRLILAVRDEAKGEAARTRLLSTTDTKDTVVIEVWKLDLLHYDSAREFAQRATGLEHLDIAVLNAGVFRVNETFHAPTGYEYDIQVNYLSTSLLAILLLPSLRATTGRLVVVLSDQCCWTEFAENHQQPILPQFKNTMKPKWDMGERYGTSKLMCQLLISQLVKHVLPSMVTIDLAAPGFCYGSEFARDIDGTLSGVAFGL</sequence>
<comment type="caution">
    <text evidence="3">The sequence shown here is derived from an EMBL/GenBank/DDBJ whole genome shotgun (WGS) entry which is preliminary data.</text>
</comment>
<organism evidence="3 4">
    <name type="scientific">Monosporascus cannonballus</name>
    <dbReference type="NCBI Taxonomy" id="155416"/>
    <lineage>
        <taxon>Eukaryota</taxon>
        <taxon>Fungi</taxon>
        <taxon>Dikarya</taxon>
        <taxon>Ascomycota</taxon>
        <taxon>Pezizomycotina</taxon>
        <taxon>Sordariomycetes</taxon>
        <taxon>Xylariomycetidae</taxon>
        <taxon>Xylariales</taxon>
        <taxon>Xylariales incertae sedis</taxon>
        <taxon>Monosporascus</taxon>
    </lineage>
</organism>
<dbReference type="InterPro" id="IPR002347">
    <property type="entry name" value="SDR_fam"/>
</dbReference>
<name>A0ABY0GTT4_9PEZI</name>
<dbReference type="PANTHER" id="PTHR43157">
    <property type="entry name" value="PHOSPHATIDYLINOSITOL-GLYCAN BIOSYNTHESIS CLASS F PROTEIN-RELATED"/>
    <property type="match status" value="1"/>
</dbReference>
<feature type="compositionally biased region" description="Polar residues" evidence="2">
    <location>
        <begin position="372"/>
        <end position="383"/>
    </location>
</feature>
<dbReference type="InterPro" id="IPR012340">
    <property type="entry name" value="NA-bd_OB-fold"/>
</dbReference>
<feature type="region of interest" description="Disordered" evidence="2">
    <location>
        <begin position="364"/>
        <end position="383"/>
    </location>
</feature>
<proteinExistence type="predicted"/>
<accession>A0ABY0GTT4</accession>
<dbReference type="SUPFAM" id="SSF50249">
    <property type="entry name" value="Nucleic acid-binding proteins"/>
    <property type="match status" value="1"/>
</dbReference>
<dbReference type="EMBL" id="QJNS01000483">
    <property type="protein sequence ID" value="RYO77242.1"/>
    <property type="molecule type" value="Genomic_DNA"/>
</dbReference>
<dbReference type="Gene3D" id="3.40.50.720">
    <property type="entry name" value="NAD(P)-binding Rossmann-like Domain"/>
    <property type="match status" value="1"/>
</dbReference>
<protein>
    <submittedName>
        <fullName evidence="3">Uncharacterized protein</fullName>
    </submittedName>
</protein>
<evidence type="ECO:0000256" key="2">
    <source>
        <dbReference type="SAM" id="MobiDB-lite"/>
    </source>
</evidence>
<dbReference type="Proteomes" id="UP000294003">
    <property type="component" value="Unassembled WGS sequence"/>
</dbReference>
<keyword evidence="1" id="KW-0560">Oxidoreductase</keyword>
<dbReference type="InterPro" id="IPR036291">
    <property type="entry name" value="NAD(P)-bd_dom_sf"/>
</dbReference>
<evidence type="ECO:0000256" key="1">
    <source>
        <dbReference type="ARBA" id="ARBA00023002"/>
    </source>
</evidence>
<dbReference type="Gene3D" id="2.40.50.140">
    <property type="entry name" value="Nucleic acid-binding proteins"/>
    <property type="match status" value="1"/>
</dbReference>
<evidence type="ECO:0000313" key="4">
    <source>
        <dbReference type="Proteomes" id="UP000294003"/>
    </source>
</evidence>
<evidence type="ECO:0000313" key="3">
    <source>
        <dbReference type="EMBL" id="RYO77242.1"/>
    </source>
</evidence>
<gene>
    <name evidence="3" type="ORF">DL762_009386</name>
</gene>
<dbReference type="PANTHER" id="PTHR43157:SF31">
    <property type="entry name" value="PHOSPHATIDYLINOSITOL-GLYCAN BIOSYNTHESIS CLASS F PROTEIN"/>
    <property type="match status" value="1"/>
</dbReference>
<dbReference type="Pfam" id="PF00106">
    <property type="entry name" value="adh_short"/>
    <property type="match status" value="1"/>
</dbReference>